<evidence type="ECO:0000313" key="3">
    <source>
        <dbReference type="EMBL" id="MVO85541.1"/>
    </source>
</evidence>
<gene>
    <name evidence="3" type="ORF">GPA10_12450</name>
</gene>
<dbReference type="EMBL" id="WPNZ01000006">
    <property type="protein sequence ID" value="MVO85541.1"/>
    <property type="molecule type" value="Genomic_DNA"/>
</dbReference>
<protein>
    <recommendedName>
        <fullName evidence="2">Novel STAND NTPase 1 domain-containing protein</fullName>
    </recommendedName>
</protein>
<organism evidence="3 4">
    <name type="scientific">Streptomyces typhae</name>
    <dbReference type="NCBI Taxonomy" id="2681492"/>
    <lineage>
        <taxon>Bacteria</taxon>
        <taxon>Bacillati</taxon>
        <taxon>Actinomycetota</taxon>
        <taxon>Actinomycetes</taxon>
        <taxon>Kitasatosporales</taxon>
        <taxon>Streptomycetaceae</taxon>
        <taxon>Streptomyces</taxon>
    </lineage>
</organism>
<dbReference type="InterPro" id="IPR049052">
    <property type="entry name" value="nSTAND1"/>
</dbReference>
<name>A0A6L6WXA3_9ACTN</name>
<reference evidence="3 4" key="1">
    <citation type="submission" date="2019-11" db="EMBL/GenBank/DDBJ databases">
        <title>Streptomyces typhae sp. nov., a novel endophytic actinomycete isolated from the root of cattail pollen (Typha angustifolia L.).</title>
        <authorList>
            <person name="Peng C."/>
        </authorList>
    </citation>
    <scope>NUCLEOTIDE SEQUENCE [LARGE SCALE GENOMIC DNA]</scope>
    <source>
        <strain evidence="4">p1417</strain>
    </source>
</reference>
<evidence type="ECO:0000259" key="2">
    <source>
        <dbReference type="Pfam" id="PF20703"/>
    </source>
</evidence>
<sequence>MIAVRADFYGHCAEHRALADALTAATLLVGPMNPAELRAAIIKPAQAAGLIVERDLTAQLISESKDEPGGLPLLSHVLLETWRRSRGRALTKKAYEAAGGLHGAIAQTAETLYTQLTAAQADLARTLLLRLISPGDGSQDTRRPVLRSELDLVEGSDEVGQVTDRLVRARLITMDEDTVELAHEALISGWPRLHACTPGRPSGRGTSAQGMEGVPARHALPFHMLKGWPAPASRVGYGDPVEREPYASPAGQRGMGDAGEGELVPGPLGRETPA</sequence>
<evidence type="ECO:0000313" key="4">
    <source>
        <dbReference type="Proteomes" id="UP000483802"/>
    </source>
</evidence>
<evidence type="ECO:0000256" key="1">
    <source>
        <dbReference type="SAM" id="MobiDB-lite"/>
    </source>
</evidence>
<dbReference type="Proteomes" id="UP000483802">
    <property type="component" value="Unassembled WGS sequence"/>
</dbReference>
<dbReference type="AlphaFoldDB" id="A0A6L6WXA3"/>
<dbReference type="Pfam" id="PF20703">
    <property type="entry name" value="nSTAND1"/>
    <property type="match status" value="1"/>
</dbReference>
<proteinExistence type="predicted"/>
<comment type="caution">
    <text evidence="3">The sequence shown here is derived from an EMBL/GenBank/DDBJ whole genome shotgun (WGS) entry which is preliminary data.</text>
</comment>
<keyword evidence="4" id="KW-1185">Reference proteome</keyword>
<accession>A0A6L6WXA3</accession>
<feature type="region of interest" description="Disordered" evidence="1">
    <location>
        <begin position="239"/>
        <end position="274"/>
    </location>
</feature>
<feature type="domain" description="Novel STAND NTPase 1" evidence="2">
    <location>
        <begin position="2"/>
        <end position="195"/>
    </location>
</feature>